<accession>L1J3A6</accession>
<dbReference type="EMBL" id="JH993013">
    <property type="protein sequence ID" value="EKX43013.1"/>
    <property type="molecule type" value="Genomic_DNA"/>
</dbReference>
<keyword evidence="2" id="KW-0812">Transmembrane</keyword>
<dbReference type="EnsemblProtists" id="EKX43013">
    <property type="protein sequence ID" value="EKX43013"/>
    <property type="gene ID" value="GUITHDRAFT_163998"/>
</dbReference>
<dbReference type="Proteomes" id="UP000011087">
    <property type="component" value="Unassembled WGS sequence"/>
</dbReference>
<evidence type="ECO:0000313" key="3">
    <source>
        <dbReference type="EMBL" id="EKX43013.1"/>
    </source>
</evidence>
<feature type="transmembrane region" description="Helical" evidence="2">
    <location>
        <begin position="196"/>
        <end position="213"/>
    </location>
</feature>
<keyword evidence="5" id="KW-1185">Reference proteome</keyword>
<evidence type="ECO:0000313" key="5">
    <source>
        <dbReference type="Proteomes" id="UP000011087"/>
    </source>
</evidence>
<dbReference type="PaxDb" id="55529-EKX43013"/>
<feature type="compositionally biased region" description="Polar residues" evidence="1">
    <location>
        <begin position="66"/>
        <end position="77"/>
    </location>
</feature>
<reference evidence="5" key="2">
    <citation type="submission" date="2012-11" db="EMBL/GenBank/DDBJ databases">
        <authorList>
            <person name="Kuo A."/>
            <person name="Curtis B.A."/>
            <person name="Tanifuji G."/>
            <person name="Burki F."/>
            <person name="Gruber A."/>
            <person name="Irimia M."/>
            <person name="Maruyama S."/>
            <person name="Arias M.C."/>
            <person name="Ball S.G."/>
            <person name="Gile G.H."/>
            <person name="Hirakawa Y."/>
            <person name="Hopkins J.F."/>
            <person name="Rensing S.A."/>
            <person name="Schmutz J."/>
            <person name="Symeonidi A."/>
            <person name="Elias M."/>
            <person name="Eveleigh R.J."/>
            <person name="Herman E.K."/>
            <person name="Klute M.J."/>
            <person name="Nakayama T."/>
            <person name="Obornik M."/>
            <person name="Reyes-Prieto A."/>
            <person name="Armbrust E.V."/>
            <person name="Aves S.J."/>
            <person name="Beiko R.G."/>
            <person name="Coutinho P."/>
            <person name="Dacks J.B."/>
            <person name="Durnford D.G."/>
            <person name="Fast N.M."/>
            <person name="Green B.R."/>
            <person name="Grisdale C."/>
            <person name="Hempe F."/>
            <person name="Henrissat B."/>
            <person name="Hoppner M.P."/>
            <person name="Ishida K.-I."/>
            <person name="Kim E."/>
            <person name="Koreny L."/>
            <person name="Kroth P.G."/>
            <person name="Liu Y."/>
            <person name="Malik S.-B."/>
            <person name="Maier U.G."/>
            <person name="McRose D."/>
            <person name="Mock T."/>
            <person name="Neilson J.A."/>
            <person name="Onodera N.T."/>
            <person name="Poole A.M."/>
            <person name="Pritham E.J."/>
            <person name="Richards T.A."/>
            <person name="Rocap G."/>
            <person name="Roy S.W."/>
            <person name="Sarai C."/>
            <person name="Schaack S."/>
            <person name="Shirato S."/>
            <person name="Slamovits C.H."/>
            <person name="Spencer D.F."/>
            <person name="Suzuki S."/>
            <person name="Worden A.Z."/>
            <person name="Zauner S."/>
            <person name="Barry K."/>
            <person name="Bell C."/>
            <person name="Bharti A.K."/>
            <person name="Crow J.A."/>
            <person name="Grimwood J."/>
            <person name="Kramer R."/>
            <person name="Lindquist E."/>
            <person name="Lucas S."/>
            <person name="Salamov A."/>
            <person name="McFadden G.I."/>
            <person name="Lane C.E."/>
            <person name="Keeling P.J."/>
            <person name="Gray M.W."/>
            <person name="Grigoriev I.V."/>
            <person name="Archibald J.M."/>
        </authorList>
    </citation>
    <scope>NUCLEOTIDE SEQUENCE</scope>
    <source>
        <strain evidence="5">CCMP2712</strain>
    </source>
</reference>
<keyword evidence="2" id="KW-1133">Transmembrane helix</keyword>
<dbReference type="RefSeq" id="XP_005829993.1">
    <property type="nucleotide sequence ID" value="XM_005829936.1"/>
</dbReference>
<reference evidence="3 5" key="1">
    <citation type="journal article" date="2012" name="Nature">
        <title>Algal genomes reveal evolutionary mosaicism and the fate of nucleomorphs.</title>
        <authorList>
            <consortium name="DOE Joint Genome Institute"/>
            <person name="Curtis B.A."/>
            <person name="Tanifuji G."/>
            <person name="Burki F."/>
            <person name="Gruber A."/>
            <person name="Irimia M."/>
            <person name="Maruyama S."/>
            <person name="Arias M.C."/>
            <person name="Ball S.G."/>
            <person name="Gile G.H."/>
            <person name="Hirakawa Y."/>
            <person name="Hopkins J.F."/>
            <person name="Kuo A."/>
            <person name="Rensing S.A."/>
            <person name="Schmutz J."/>
            <person name="Symeonidi A."/>
            <person name="Elias M."/>
            <person name="Eveleigh R.J."/>
            <person name="Herman E.K."/>
            <person name="Klute M.J."/>
            <person name="Nakayama T."/>
            <person name="Obornik M."/>
            <person name="Reyes-Prieto A."/>
            <person name="Armbrust E.V."/>
            <person name="Aves S.J."/>
            <person name="Beiko R.G."/>
            <person name="Coutinho P."/>
            <person name="Dacks J.B."/>
            <person name="Durnford D.G."/>
            <person name="Fast N.M."/>
            <person name="Green B.R."/>
            <person name="Grisdale C.J."/>
            <person name="Hempel F."/>
            <person name="Henrissat B."/>
            <person name="Hoppner M.P."/>
            <person name="Ishida K."/>
            <person name="Kim E."/>
            <person name="Koreny L."/>
            <person name="Kroth P.G."/>
            <person name="Liu Y."/>
            <person name="Malik S.B."/>
            <person name="Maier U.G."/>
            <person name="McRose D."/>
            <person name="Mock T."/>
            <person name="Neilson J.A."/>
            <person name="Onodera N.T."/>
            <person name="Poole A.M."/>
            <person name="Pritham E.J."/>
            <person name="Richards T.A."/>
            <person name="Rocap G."/>
            <person name="Roy S.W."/>
            <person name="Sarai C."/>
            <person name="Schaack S."/>
            <person name="Shirato S."/>
            <person name="Slamovits C.H."/>
            <person name="Spencer D.F."/>
            <person name="Suzuki S."/>
            <person name="Worden A.Z."/>
            <person name="Zauner S."/>
            <person name="Barry K."/>
            <person name="Bell C."/>
            <person name="Bharti A.K."/>
            <person name="Crow J.A."/>
            <person name="Grimwood J."/>
            <person name="Kramer R."/>
            <person name="Lindquist E."/>
            <person name="Lucas S."/>
            <person name="Salamov A."/>
            <person name="McFadden G.I."/>
            <person name="Lane C.E."/>
            <person name="Keeling P.J."/>
            <person name="Gray M.W."/>
            <person name="Grigoriev I.V."/>
            <person name="Archibald J.M."/>
        </authorList>
    </citation>
    <scope>NUCLEOTIDE SEQUENCE</scope>
    <source>
        <strain evidence="3 5">CCMP2712</strain>
    </source>
</reference>
<name>L1J3A6_GUITC</name>
<feature type="transmembrane region" description="Helical" evidence="2">
    <location>
        <begin position="172"/>
        <end position="189"/>
    </location>
</feature>
<evidence type="ECO:0000313" key="4">
    <source>
        <dbReference type="EnsemblProtists" id="EKX43013"/>
    </source>
</evidence>
<feature type="non-terminal residue" evidence="3">
    <location>
        <position position="215"/>
    </location>
</feature>
<proteinExistence type="predicted"/>
<evidence type="ECO:0000256" key="1">
    <source>
        <dbReference type="SAM" id="MobiDB-lite"/>
    </source>
</evidence>
<protein>
    <submittedName>
        <fullName evidence="3 4">Uncharacterized protein</fullName>
    </submittedName>
</protein>
<feature type="region of interest" description="Disordered" evidence="1">
    <location>
        <begin position="66"/>
        <end position="88"/>
    </location>
</feature>
<dbReference type="HOGENOM" id="CLU_1286267_0_0_1"/>
<reference evidence="4" key="3">
    <citation type="submission" date="2016-03" db="UniProtKB">
        <authorList>
            <consortium name="EnsemblProtists"/>
        </authorList>
    </citation>
    <scope>IDENTIFICATION</scope>
</reference>
<organism evidence="3">
    <name type="scientific">Guillardia theta (strain CCMP2712)</name>
    <name type="common">Cryptophyte</name>
    <dbReference type="NCBI Taxonomy" id="905079"/>
    <lineage>
        <taxon>Eukaryota</taxon>
        <taxon>Cryptophyceae</taxon>
        <taxon>Pyrenomonadales</taxon>
        <taxon>Geminigeraceae</taxon>
        <taxon>Guillardia</taxon>
    </lineage>
</organism>
<keyword evidence="2" id="KW-0472">Membrane</keyword>
<gene>
    <name evidence="3" type="ORF">GUITHDRAFT_163998</name>
</gene>
<sequence length="215" mass="24114">MAPSRAILGFNYQPRLDNPLLQLSGAAAQQELSEAASERIRSSSRHRRTWSSELDLLTELMANETTANESSQDSSFQAEEPRNRPAARPPRARLLEAVFYCRQYVLMKWLIEALSIGSLSESLFLVLLSVAASVMLSVWPDETGSSLSSWFNSALVVKIFRCLSHVNEEGRTVMTVCLFLFSICSVVLMNQKFSFVFNYIVVFIEMAVLVQAGNF</sequence>
<dbReference type="KEGG" id="gtt:GUITHDRAFT_163998"/>
<dbReference type="GeneID" id="17299720"/>
<feature type="transmembrane region" description="Helical" evidence="2">
    <location>
        <begin position="109"/>
        <end position="139"/>
    </location>
</feature>
<evidence type="ECO:0000256" key="2">
    <source>
        <dbReference type="SAM" id="Phobius"/>
    </source>
</evidence>
<dbReference type="AlphaFoldDB" id="L1J3A6"/>